<dbReference type="SUPFAM" id="SSF52954">
    <property type="entry name" value="Class II aaRS ABD-related"/>
    <property type="match status" value="1"/>
</dbReference>
<dbReference type="PANTHER" id="PTHR42753">
    <property type="entry name" value="MITOCHONDRIAL RIBOSOME PROTEIN L39/PROLYL-TRNA LIGASE FAMILY MEMBER"/>
    <property type="match status" value="1"/>
</dbReference>
<keyword evidence="5" id="KW-0067">ATP-binding</keyword>
<evidence type="ECO:0000313" key="12">
    <source>
        <dbReference type="EMBL" id="KAF2460772.1"/>
    </source>
</evidence>
<dbReference type="InterPro" id="IPR004500">
    <property type="entry name" value="Pro-tRNA-synth_IIa_bac-type"/>
</dbReference>
<dbReference type="PANTHER" id="PTHR42753:SF2">
    <property type="entry name" value="PROLINE--TRNA LIGASE"/>
    <property type="match status" value="1"/>
</dbReference>
<evidence type="ECO:0000259" key="11">
    <source>
        <dbReference type="PROSITE" id="PS50862"/>
    </source>
</evidence>
<dbReference type="Pfam" id="PF00587">
    <property type="entry name" value="tRNA-synt_2b"/>
    <property type="match status" value="1"/>
</dbReference>
<comment type="similarity">
    <text evidence="1">Belongs to the class-II aminoacyl-tRNA synthetase family.</text>
</comment>
<dbReference type="EMBL" id="MU001672">
    <property type="protein sequence ID" value="KAF2460772.1"/>
    <property type="molecule type" value="Genomic_DNA"/>
</dbReference>
<evidence type="ECO:0000256" key="1">
    <source>
        <dbReference type="ARBA" id="ARBA00008226"/>
    </source>
</evidence>
<sequence length="623" mass="68245">MSARPSVRLCGRRALPTSIHSRAAIRILNARSTRGLHDDRYRLSTFWAPTGGISESPSHDESHSLLLRAGFLRPAHPGFFQLLPLGLRVQEKIERLIDKHMRRIGASKVSLSSVSSEALWRRSGRLDAVSNELLRINEGKAGGKDSDLILSPTHEEEITELVRALVKSYRDLPLRLYQMSRKYRNERRVRQGLLRAKEFLMKDLYTFDTTPETALQTYSAVRGAYDSIFSELQIPYLVAEADSGSMGGKLSHEYHLQSEHGEDTLFNCNSCGYVANEEVVQSAPDATAFKADNPNMRISTWKGVSKDRSALIVVHFPILPHHDPTVPPDLGAVKHVLPTLDTAVESTLAERHFLAANPTISTAQELSKQALSSQSSTSTSKPTIIQLIDHRIPEPQRTLIKTPYPTSSITNTTVLSDTIPNPDLTRLQPGDPCPRCHSPGLRTMRAIEVGHTFHLGTRYSKPLDLAVALPRTARTAVVMGCHGIGVSRLIGAVAAVGAKDGALFWPRVVAPFEVVVLAGDNEGSKRLSTEVGGDMVTEKMKAEEIYDGLVNAGIDAILDDRSGKGLGWKKKDAKLVGYPVAVAVGGKAWHESRGEMVEVLRNGKAKEVAIGEIGNMTLRILNG</sequence>
<keyword evidence="4" id="KW-0547">Nucleotide-binding</keyword>
<dbReference type="PRINTS" id="PR01046">
    <property type="entry name" value="TRNASYNTHPRO"/>
</dbReference>
<dbReference type="Proteomes" id="UP000799766">
    <property type="component" value="Unassembled WGS sequence"/>
</dbReference>
<keyword evidence="13" id="KW-1185">Reference proteome</keyword>
<keyword evidence="7" id="KW-0030">Aminoacyl-tRNA synthetase</keyword>
<evidence type="ECO:0000256" key="9">
    <source>
        <dbReference type="ARBA" id="ARBA00047671"/>
    </source>
</evidence>
<dbReference type="NCBIfam" id="TIGR00409">
    <property type="entry name" value="proS_fam_II"/>
    <property type="match status" value="1"/>
</dbReference>
<evidence type="ECO:0000256" key="7">
    <source>
        <dbReference type="ARBA" id="ARBA00023146"/>
    </source>
</evidence>
<evidence type="ECO:0000256" key="4">
    <source>
        <dbReference type="ARBA" id="ARBA00022741"/>
    </source>
</evidence>
<dbReference type="Gene3D" id="3.30.930.10">
    <property type="entry name" value="Bira Bifunctional Protein, Domain 2"/>
    <property type="match status" value="2"/>
</dbReference>
<feature type="domain" description="Aminoacyl-transfer RNA synthetases class-II family profile" evidence="11">
    <location>
        <begin position="86"/>
        <end position="506"/>
    </location>
</feature>
<protein>
    <recommendedName>
        <fullName evidence="2">proline--tRNA ligase</fullName>
        <ecNumber evidence="2">6.1.1.15</ecNumber>
    </recommendedName>
    <alternativeName>
        <fullName evidence="8">Prolyl-tRNA synthetase</fullName>
    </alternativeName>
</protein>
<dbReference type="GO" id="GO:0004827">
    <property type="term" value="F:proline-tRNA ligase activity"/>
    <property type="evidence" value="ECO:0007669"/>
    <property type="project" value="UniProtKB-EC"/>
</dbReference>
<proteinExistence type="inferred from homology"/>
<comment type="catalytic activity">
    <reaction evidence="9">
        <text>tRNA(Pro) + L-proline + ATP = L-prolyl-tRNA(Pro) + AMP + diphosphate</text>
        <dbReference type="Rhea" id="RHEA:14305"/>
        <dbReference type="Rhea" id="RHEA-COMP:9700"/>
        <dbReference type="Rhea" id="RHEA-COMP:9702"/>
        <dbReference type="ChEBI" id="CHEBI:30616"/>
        <dbReference type="ChEBI" id="CHEBI:33019"/>
        <dbReference type="ChEBI" id="CHEBI:60039"/>
        <dbReference type="ChEBI" id="CHEBI:78442"/>
        <dbReference type="ChEBI" id="CHEBI:78532"/>
        <dbReference type="ChEBI" id="CHEBI:456215"/>
        <dbReference type="EC" id="6.1.1.15"/>
    </reaction>
</comment>
<evidence type="ECO:0000256" key="5">
    <source>
        <dbReference type="ARBA" id="ARBA00022840"/>
    </source>
</evidence>
<dbReference type="InterPro" id="IPR045864">
    <property type="entry name" value="aa-tRNA-synth_II/BPL/LPL"/>
</dbReference>
<gene>
    <name evidence="12" type="ORF">BDY21DRAFT_333355</name>
</gene>
<evidence type="ECO:0000256" key="2">
    <source>
        <dbReference type="ARBA" id="ARBA00012831"/>
    </source>
</evidence>
<dbReference type="GO" id="GO:0005524">
    <property type="term" value="F:ATP binding"/>
    <property type="evidence" value="ECO:0007669"/>
    <property type="project" value="UniProtKB-KW"/>
</dbReference>
<dbReference type="InterPro" id="IPR004154">
    <property type="entry name" value="Anticodon-bd"/>
</dbReference>
<keyword evidence="3" id="KW-0436">Ligase</keyword>
<evidence type="ECO:0000256" key="8">
    <source>
        <dbReference type="ARBA" id="ARBA00029731"/>
    </source>
</evidence>
<evidence type="ECO:0000313" key="13">
    <source>
        <dbReference type="Proteomes" id="UP000799766"/>
    </source>
</evidence>
<dbReference type="EC" id="6.1.1.15" evidence="2"/>
<dbReference type="InterPro" id="IPR050062">
    <property type="entry name" value="Pro-tRNA_synthetase"/>
</dbReference>
<dbReference type="InterPro" id="IPR036621">
    <property type="entry name" value="Anticodon-bd_dom_sf"/>
</dbReference>
<dbReference type="OrthoDB" id="10267474at2759"/>
<dbReference type="AlphaFoldDB" id="A0A6A6PAD6"/>
<dbReference type="InterPro" id="IPR002316">
    <property type="entry name" value="Pro-tRNA-ligase_IIa"/>
</dbReference>
<dbReference type="Pfam" id="PF03129">
    <property type="entry name" value="HGTP_anticodon"/>
    <property type="match status" value="1"/>
</dbReference>
<dbReference type="PROSITE" id="PS50862">
    <property type="entry name" value="AA_TRNA_LIGASE_II"/>
    <property type="match status" value="1"/>
</dbReference>
<dbReference type="GO" id="GO:0006433">
    <property type="term" value="P:prolyl-tRNA aminoacylation"/>
    <property type="evidence" value="ECO:0007669"/>
    <property type="project" value="InterPro"/>
</dbReference>
<dbReference type="Gene3D" id="3.40.50.800">
    <property type="entry name" value="Anticodon-binding domain"/>
    <property type="match status" value="1"/>
</dbReference>
<evidence type="ECO:0000256" key="3">
    <source>
        <dbReference type="ARBA" id="ARBA00022598"/>
    </source>
</evidence>
<keyword evidence="6" id="KW-0648">Protein biosynthesis</keyword>
<evidence type="ECO:0000256" key="6">
    <source>
        <dbReference type="ARBA" id="ARBA00022917"/>
    </source>
</evidence>
<name>A0A6A6PAD6_9PEZI</name>
<dbReference type="InterPro" id="IPR002314">
    <property type="entry name" value="aa-tRNA-synt_IIb"/>
</dbReference>
<dbReference type="GO" id="GO:0005739">
    <property type="term" value="C:mitochondrion"/>
    <property type="evidence" value="ECO:0007669"/>
    <property type="project" value="TreeGrafter"/>
</dbReference>
<accession>A0A6A6PAD6</accession>
<evidence type="ECO:0000256" key="10">
    <source>
        <dbReference type="SAM" id="MobiDB-lite"/>
    </source>
</evidence>
<reference evidence="12" key="1">
    <citation type="journal article" date="2020" name="Stud. Mycol.">
        <title>101 Dothideomycetes genomes: a test case for predicting lifestyles and emergence of pathogens.</title>
        <authorList>
            <person name="Haridas S."/>
            <person name="Albert R."/>
            <person name="Binder M."/>
            <person name="Bloem J."/>
            <person name="Labutti K."/>
            <person name="Salamov A."/>
            <person name="Andreopoulos B."/>
            <person name="Baker S."/>
            <person name="Barry K."/>
            <person name="Bills G."/>
            <person name="Bluhm B."/>
            <person name="Cannon C."/>
            <person name="Castanera R."/>
            <person name="Culley D."/>
            <person name="Daum C."/>
            <person name="Ezra D."/>
            <person name="Gonzalez J."/>
            <person name="Henrissat B."/>
            <person name="Kuo A."/>
            <person name="Liang C."/>
            <person name="Lipzen A."/>
            <person name="Lutzoni F."/>
            <person name="Magnuson J."/>
            <person name="Mondo S."/>
            <person name="Nolan M."/>
            <person name="Ohm R."/>
            <person name="Pangilinan J."/>
            <person name="Park H.-J."/>
            <person name="Ramirez L."/>
            <person name="Alfaro M."/>
            <person name="Sun H."/>
            <person name="Tritt A."/>
            <person name="Yoshinaga Y."/>
            <person name="Zwiers L.-H."/>
            <person name="Turgeon B."/>
            <person name="Goodwin S."/>
            <person name="Spatafora J."/>
            <person name="Crous P."/>
            <person name="Grigoriev I."/>
        </authorList>
    </citation>
    <scope>NUCLEOTIDE SEQUENCE</scope>
    <source>
        <strain evidence="12">ATCC 16933</strain>
    </source>
</reference>
<feature type="region of interest" description="Disordered" evidence="10">
    <location>
        <begin position="411"/>
        <end position="432"/>
    </location>
</feature>
<dbReference type="InterPro" id="IPR006195">
    <property type="entry name" value="aa-tRNA-synth_II"/>
</dbReference>
<dbReference type="SUPFAM" id="SSF55681">
    <property type="entry name" value="Class II aaRS and biotin synthetases"/>
    <property type="match status" value="1"/>
</dbReference>
<organism evidence="12 13">
    <name type="scientific">Lineolata rhizophorae</name>
    <dbReference type="NCBI Taxonomy" id="578093"/>
    <lineage>
        <taxon>Eukaryota</taxon>
        <taxon>Fungi</taxon>
        <taxon>Dikarya</taxon>
        <taxon>Ascomycota</taxon>
        <taxon>Pezizomycotina</taxon>
        <taxon>Dothideomycetes</taxon>
        <taxon>Dothideomycetes incertae sedis</taxon>
        <taxon>Lineolatales</taxon>
        <taxon>Lineolataceae</taxon>
        <taxon>Lineolata</taxon>
    </lineage>
</organism>